<dbReference type="Proteomes" id="UP001189624">
    <property type="component" value="Chromosome 4"/>
</dbReference>
<accession>A0AA86VG18</accession>
<dbReference type="AlphaFoldDB" id="A0AA86VG18"/>
<dbReference type="Gramene" id="rna-AYBTSS11_LOCUS13962">
    <property type="protein sequence ID" value="CAJ1949892.1"/>
    <property type="gene ID" value="gene-AYBTSS11_LOCUS13962"/>
</dbReference>
<protein>
    <submittedName>
        <fullName evidence="1">Uncharacterized protein</fullName>
    </submittedName>
</protein>
<reference evidence="1" key="1">
    <citation type="submission" date="2023-10" db="EMBL/GenBank/DDBJ databases">
        <authorList>
            <person name="Domelevo Entfellner J.-B."/>
        </authorList>
    </citation>
    <scope>NUCLEOTIDE SEQUENCE</scope>
</reference>
<gene>
    <name evidence="1" type="ORF">AYBTSS11_LOCUS13962</name>
</gene>
<organism evidence="1 2">
    <name type="scientific">Sphenostylis stenocarpa</name>
    <dbReference type="NCBI Taxonomy" id="92480"/>
    <lineage>
        <taxon>Eukaryota</taxon>
        <taxon>Viridiplantae</taxon>
        <taxon>Streptophyta</taxon>
        <taxon>Embryophyta</taxon>
        <taxon>Tracheophyta</taxon>
        <taxon>Spermatophyta</taxon>
        <taxon>Magnoliopsida</taxon>
        <taxon>eudicotyledons</taxon>
        <taxon>Gunneridae</taxon>
        <taxon>Pentapetalae</taxon>
        <taxon>rosids</taxon>
        <taxon>fabids</taxon>
        <taxon>Fabales</taxon>
        <taxon>Fabaceae</taxon>
        <taxon>Papilionoideae</taxon>
        <taxon>50 kb inversion clade</taxon>
        <taxon>NPAAA clade</taxon>
        <taxon>indigoferoid/millettioid clade</taxon>
        <taxon>Phaseoleae</taxon>
        <taxon>Sphenostylis</taxon>
    </lineage>
</organism>
<evidence type="ECO:0000313" key="2">
    <source>
        <dbReference type="Proteomes" id="UP001189624"/>
    </source>
</evidence>
<name>A0AA86VG18_9FABA</name>
<keyword evidence="2" id="KW-1185">Reference proteome</keyword>
<evidence type="ECO:0000313" key="1">
    <source>
        <dbReference type="EMBL" id="CAJ1949892.1"/>
    </source>
</evidence>
<proteinExistence type="predicted"/>
<dbReference type="EMBL" id="OY731401">
    <property type="protein sequence ID" value="CAJ1949892.1"/>
    <property type="molecule type" value="Genomic_DNA"/>
</dbReference>
<sequence>MARSCGGFQFPELQVQYSGNNLSHVTLDHTCKDKKIAKSLLLRCSSVNQQPAS</sequence>